<keyword evidence="4" id="KW-1185">Reference proteome</keyword>
<organism evidence="3 4">
    <name type="scientific">Zygosaccharomyces bailii (strain CLIB 213 / ATCC 58445 / CBS 680 / BCRC 21525 / NBRC 1098 / NCYC 1416 / NRRL Y-2227)</name>
    <dbReference type="NCBI Taxonomy" id="1333698"/>
    <lineage>
        <taxon>Eukaryota</taxon>
        <taxon>Fungi</taxon>
        <taxon>Dikarya</taxon>
        <taxon>Ascomycota</taxon>
        <taxon>Saccharomycotina</taxon>
        <taxon>Saccharomycetes</taxon>
        <taxon>Saccharomycetales</taxon>
        <taxon>Saccharomycetaceae</taxon>
        <taxon>Zygosaccharomyces</taxon>
    </lineage>
</organism>
<dbReference type="OrthoDB" id="10380168at2759"/>
<sequence length="142" mass="16159">MPVSRVETKLKFDPNLSKNDFNIEQHIKNQQWSILGKALEIYLLWFLTLMILYALVFAGLLYLKGQKAPNVANSAQETESAQTSGNTITNLNNKDLYPVLNVAGDQSSFYLKYLDVDRISKSKQADPQNSEQKEEQDKDDSK</sequence>
<proteinExistence type="predicted"/>
<reference evidence="4" key="1">
    <citation type="journal article" date="2013" name="Genome Announc.">
        <title>Genome sequence of the food spoilage yeast Zygosaccharomyces bailii CLIB 213(T).</title>
        <authorList>
            <person name="Galeote V."/>
            <person name="Bigey F."/>
            <person name="Devillers H."/>
            <person name="Neuveglise C."/>
            <person name="Dequin S."/>
        </authorList>
    </citation>
    <scope>NUCLEOTIDE SEQUENCE [LARGE SCALE GENOMIC DNA]</scope>
    <source>
        <strain evidence="4">CLIB 213 / ATCC 58445 / CBS 680 / CCRC 21525 / NBRC 1098 / NCYC 1416 / NRRL Y-2227</strain>
    </source>
</reference>
<evidence type="ECO:0000313" key="4">
    <source>
        <dbReference type="Proteomes" id="UP000019375"/>
    </source>
</evidence>
<feature type="transmembrane region" description="Helical" evidence="2">
    <location>
        <begin position="42"/>
        <end position="63"/>
    </location>
</feature>
<name>A0A8J2T668_ZYGB2</name>
<feature type="compositionally biased region" description="Basic and acidic residues" evidence="1">
    <location>
        <begin position="131"/>
        <end position="142"/>
    </location>
</feature>
<keyword evidence="2" id="KW-1133">Transmembrane helix</keyword>
<dbReference type="EMBL" id="HG316456">
    <property type="protein sequence ID" value="CDF89172.1"/>
    <property type="molecule type" value="Genomic_DNA"/>
</dbReference>
<accession>A0A8J2T668</accession>
<gene>
    <name evidence="3" type="ORF">BN860_10880g</name>
</gene>
<evidence type="ECO:0000256" key="1">
    <source>
        <dbReference type="SAM" id="MobiDB-lite"/>
    </source>
</evidence>
<evidence type="ECO:0000256" key="2">
    <source>
        <dbReference type="SAM" id="Phobius"/>
    </source>
</evidence>
<protein>
    <submittedName>
        <fullName evidence="3">ZYBA0S03-10880g1_1</fullName>
    </submittedName>
</protein>
<dbReference type="Proteomes" id="UP000019375">
    <property type="component" value="Unassembled WGS sequence"/>
</dbReference>
<evidence type="ECO:0000313" key="3">
    <source>
        <dbReference type="EMBL" id="CDF89172.1"/>
    </source>
</evidence>
<feature type="region of interest" description="Disordered" evidence="1">
    <location>
        <begin position="121"/>
        <end position="142"/>
    </location>
</feature>
<dbReference type="AlphaFoldDB" id="A0A8J2T668"/>
<keyword evidence="2" id="KW-0812">Transmembrane</keyword>
<keyword evidence="2" id="KW-0472">Membrane</keyword>